<dbReference type="GO" id="GO:0003677">
    <property type="term" value="F:DNA binding"/>
    <property type="evidence" value="ECO:0007669"/>
    <property type="project" value="UniProtKB-KW"/>
</dbReference>
<feature type="domain" description="Methanogenesis regulatory protein FilR1 middle" evidence="1">
    <location>
        <begin position="46"/>
        <end position="175"/>
    </location>
</feature>
<accession>A0A2Z2I1P1</accession>
<organism evidence="2 3">
    <name type="scientific">Natrarchaeobaculum aegyptiacum</name>
    <dbReference type="NCBI Taxonomy" id="745377"/>
    <lineage>
        <taxon>Archaea</taxon>
        <taxon>Methanobacteriati</taxon>
        <taxon>Methanobacteriota</taxon>
        <taxon>Stenosarchaea group</taxon>
        <taxon>Halobacteria</taxon>
        <taxon>Halobacteriales</taxon>
        <taxon>Natrialbaceae</taxon>
        <taxon>Natrarchaeobaculum</taxon>
    </lineage>
</organism>
<evidence type="ECO:0000259" key="1">
    <source>
        <dbReference type="Pfam" id="PF08350"/>
    </source>
</evidence>
<evidence type="ECO:0000313" key="2">
    <source>
        <dbReference type="EMBL" id="ARS91784.1"/>
    </source>
</evidence>
<sequence>MSDLLDLVETEQMVRDNWHWLPDEIREAPVETWTGLTITVAEPDAPYRPVDRFKSLLEQTSTIRFLRPEVALMDPSFDHLCRRIDEGVDVTLIDRPNCHAYFVSTYPEQCSKLLEQENFTVLEAQDLPAYGTGLLDERVVVTAYEEESGTVQAMVDTDDPTIREWANTVYDRYAATARPFDPPRPLE</sequence>
<name>A0A2Z2I1P1_9EURY</name>
<dbReference type="Pfam" id="PF08350">
    <property type="entry name" value="FilR1_middle"/>
    <property type="match status" value="1"/>
</dbReference>
<dbReference type="KEGG" id="naj:B1756_09915"/>
<protein>
    <submittedName>
        <fullName evidence="2">DNA-binding protein</fullName>
    </submittedName>
</protein>
<gene>
    <name evidence="2" type="ORF">B1756_09915</name>
</gene>
<dbReference type="EMBL" id="CP019893">
    <property type="protein sequence ID" value="ARS91784.1"/>
    <property type="molecule type" value="Genomic_DNA"/>
</dbReference>
<reference evidence="3" key="1">
    <citation type="submission" date="2017-02" db="EMBL/GenBank/DDBJ databases">
        <title>Natronthermophilus aegyptiacus gen. nov.,sp. nov., an aerobic, extremely halophilic alkalithermophilic archaeon isolated from the athalassohaline Wadi An Natrun, Egypt.</title>
        <authorList>
            <person name="Zhao B."/>
        </authorList>
    </citation>
    <scope>NUCLEOTIDE SEQUENCE [LARGE SCALE GENOMIC DNA]</scope>
    <source>
        <strain evidence="3">JW/NM-HA 15</strain>
    </source>
</reference>
<dbReference type="InterPro" id="IPR013561">
    <property type="entry name" value="FilR1_middle_dom"/>
</dbReference>
<dbReference type="AlphaFoldDB" id="A0A2Z2I1P1"/>
<keyword evidence="2" id="KW-0238">DNA-binding</keyword>
<proteinExistence type="predicted"/>
<keyword evidence="3" id="KW-1185">Reference proteome</keyword>
<dbReference type="Proteomes" id="UP000250088">
    <property type="component" value="Chromosome"/>
</dbReference>
<evidence type="ECO:0000313" key="3">
    <source>
        <dbReference type="Proteomes" id="UP000250088"/>
    </source>
</evidence>